<organism evidence="3 4">
    <name type="scientific">Haematococcus lacustris</name>
    <name type="common">Green alga</name>
    <name type="synonym">Haematococcus pluvialis</name>
    <dbReference type="NCBI Taxonomy" id="44745"/>
    <lineage>
        <taxon>Eukaryota</taxon>
        <taxon>Viridiplantae</taxon>
        <taxon>Chlorophyta</taxon>
        <taxon>core chlorophytes</taxon>
        <taxon>Chlorophyceae</taxon>
        <taxon>CS clade</taxon>
        <taxon>Chlamydomonadales</taxon>
        <taxon>Haematococcaceae</taxon>
        <taxon>Haematococcus</taxon>
    </lineage>
</organism>
<sequence length="162" mass="18677">MKAGFMLLKQTPKARNQLKRVQKISYKPDEAQEFERAWLLLADIHIQGGKFDLAQDLCQKCLKPQSSASLLPRPDLLQAWEYLGSIMEREQAYKDAAEHYEAAWKHESQASAAVGYKLAFNYLKAKRFVEAIDVCHKVIKAFPDYPRIRKDILEKARQGLKP</sequence>
<dbReference type="Proteomes" id="UP000485058">
    <property type="component" value="Unassembled WGS sequence"/>
</dbReference>
<dbReference type="InterPro" id="IPR056834">
    <property type="entry name" value="ARM_TT21_C"/>
</dbReference>
<dbReference type="PANTHER" id="PTHR14699">
    <property type="entry name" value="STI2 PROTEIN-RELATED"/>
    <property type="match status" value="1"/>
</dbReference>
<feature type="domain" description="Tetratricopeptide repeat protein 21A/21B C-terminal ARM" evidence="2">
    <location>
        <begin position="3"/>
        <end position="157"/>
    </location>
</feature>
<dbReference type="FunFam" id="1.25.40.10:FF:000219">
    <property type="entry name" value="Tetratricopeptide repeat domain 21B"/>
    <property type="match status" value="1"/>
</dbReference>
<protein>
    <submittedName>
        <fullName evidence="3">Tetratricopeptide repeat protein 21B</fullName>
    </submittedName>
</protein>
<dbReference type="Gene3D" id="1.25.40.10">
    <property type="entry name" value="Tetratricopeptide repeat domain"/>
    <property type="match status" value="1"/>
</dbReference>
<dbReference type="Pfam" id="PF25063">
    <property type="entry name" value="ARM_TT21_C"/>
    <property type="match status" value="1"/>
</dbReference>
<dbReference type="PANTHER" id="PTHR14699:SF0">
    <property type="entry name" value="TETRATRICOPEPTIDE REPEAT PROTEIN 21 HOMOLOG"/>
    <property type="match status" value="1"/>
</dbReference>
<dbReference type="InterPro" id="IPR011990">
    <property type="entry name" value="TPR-like_helical_dom_sf"/>
</dbReference>
<gene>
    <name evidence="3" type="ORF">HaLaN_11896</name>
</gene>
<dbReference type="EMBL" id="BLLF01000877">
    <property type="protein sequence ID" value="GFH15637.1"/>
    <property type="molecule type" value="Genomic_DNA"/>
</dbReference>
<dbReference type="SUPFAM" id="SSF48452">
    <property type="entry name" value="TPR-like"/>
    <property type="match status" value="1"/>
</dbReference>
<comment type="caution">
    <text evidence="3">The sequence shown here is derived from an EMBL/GenBank/DDBJ whole genome shotgun (WGS) entry which is preliminary data.</text>
</comment>
<evidence type="ECO:0000259" key="2">
    <source>
        <dbReference type="Pfam" id="PF25063"/>
    </source>
</evidence>
<comment type="similarity">
    <text evidence="1">Belongs to the TTC21 family.</text>
</comment>
<reference evidence="3 4" key="1">
    <citation type="submission" date="2020-02" db="EMBL/GenBank/DDBJ databases">
        <title>Draft genome sequence of Haematococcus lacustris strain NIES-144.</title>
        <authorList>
            <person name="Morimoto D."/>
            <person name="Nakagawa S."/>
            <person name="Yoshida T."/>
            <person name="Sawayama S."/>
        </authorList>
    </citation>
    <scope>NUCLEOTIDE SEQUENCE [LARGE SCALE GENOMIC DNA]</scope>
    <source>
        <strain evidence="3 4">NIES-144</strain>
    </source>
</reference>
<evidence type="ECO:0000313" key="3">
    <source>
        <dbReference type="EMBL" id="GFH15637.1"/>
    </source>
</evidence>
<dbReference type="InterPro" id="IPR040364">
    <property type="entry name" value="TTC21A/TTC21B"/>
</dbReference>
<dbReference type="SMART" id="SM00028">
    <property type="entry name" value="TPR"/>
    <property type="match status" value="3"/>
</dbReference>
<dbReference type="GO" id="GO:0035721">
    <property type="term" value="P:intraciliary retrograde transport"/>
    <property type="evidence" value="ECO:0007669"/>
    <property type="project" value="TreeGrafter"/>
</dbReference>
<evidence type="ECO:0000313" key="4">
    <source>
        <dbReference type="Proteomes" id="UP000485058"/>
    </source>
</evidence>
<proteinExistence type="inferred from homology"/>
<dbReference type="InterPro" id="IPR019734">
    <property type="entry name" value="TPR_rpt"/>
</dbReference>
<keyword evidence="4" id="KW-1185">Reference proteome</keyword>
<dbReference type="GO" id="GO:0030991">
    <property type="term" value="C:intraciliary transport particle A"/>
    <property type="evidence" value="ECO:0007669"/>
    <property type="project" value="TreeGrafter"/>
</dbReference>
<name>A0A699YZG2_HAELA</name>
<evidence type="ECO:0000256" key="1">
    <source>
        <dbReference type="ARBA" id="ARBA00010935"/>
    </source>
</evidence>
<accession>A0A699YZG2</accession>
<dbReference type="AlphaFoldDB" id="A0A699YZG2"/>
<dbReference type="GO" id="GO:0005929">
    <property type="term" value="C:cilium"/>
    <property type="evidence" value="ECO:0007669"/>
    <property type="project" value="GOC"/>
</dbReference>
<dbReference type="GO" id="GO:0061512">
    <property type="term" value="P:protein localization to cilium"/>
    <property type="evidence" value="ECO:0007669"/>
    <property type="project" value="TreeGrafter"/>
</dbReference>